<name>A0A077ZSY5_STYLE</name>
<keyword evidence="8 11" id="KW-1133">Transmembrane helix</keyword>
<evidence type="ECO:0000256" key="5">
    <source>
        <dbReference type="ARBA" id="ARBA00022692"/>
    </source>
</evidence>
<dbReference type="GO" id="GO:0005886">
    <property type="term" value="C:plasma membrane"/>
    <property type="evidence" value="ECO:0007669"/>
    <property type="project" value="UniProtKB-SubCell"/>
</dbReference>
<comment type="subcellular location">
    <subcellularLocation>
        <location evidence="1">Cell membrane</location>
        <topology evidence="1">Multi-pass membrane protein</topology>
    </subcellularLocation>
</comment>
<dbReference type="SUPFAM" id="SSF48371">
    <property type="entry name" value="ARM repeat"/>
    <property type="match status" value="1"/>
</dbReference>
<evidence type="ECO:0000256" key="7">
    <source>
        <dbReference type="ARBA" id="ARBA00022840"/>
    </source>
</evidence>
<organism evidence="14 15">
    <name type="scientific">Stylonychia lemnae</name>
    <name type="common">Ciliate</name>
    <dbReference type="NCBI Taxonomy" id="5949"/>
    <lineage>
        <taxon>Eukaryota</taxon>
        <taxon>Sar</taxon>
        <taxon>Alveolata</taxon>
        <taxon>Ciliophora</taxon>
        <taxon>Intramacronucleata</taxon>
        <taxon>Spirotrichea</taxon>
        <taxon>Stichotrichia</taxon>
        <taxon>Sporadotrichida</taxon>
        <taxon>Oxytrichidae</taxon>
        <taxon>Stylonychinae</taxon>
        <taxon>Stylonychia</taxon>
    </lineage>
</organism>
<evidence type="ECO:0000313" key="14">
    <source>
        <dbReference type="EMBL" id="CDW71581.1"/>
    </source>
</evidence>
<keyword evidence="5 11" id="KW-0812">Transmembrane</keyword>
<dbReference type="SMART" id="SM00382">
    <property type="entry name" value="AAA"/>
    <property type="match status" value="1"/>
</dbReference>
<accession>A0A077ZSY5</accession>
<dbReference type="Pfam" id="PF00664">
    <property type="entry name" value="ABC_membrane"/>
    <property type="match status" value="1"/>
</dbReference>
<dbReference type="EMBL" id="CCKQ01000501">
    <property type="protein sequence ID" value="CDW71581.1"/>
    <property type="molecule type" value="Genomic_DNA"/>
</dbReference>
<keyword evidence="7" id="KW-0067">ATP-binding</keyword>
<dbReference type="PROSITE" id="PS50893">
    <property type="entry name" value="ABC_TRANSPORTER_2"/>
    <property type="match status" value="1"/>
</dbReference>
<dbReference type="PANTHER" id="PTHR24221">
    <property type="entry name" value="ATP-BINDING CASSETTE SUB-FAMILY B"/>
    <property type="match status" value="1"/>
</dbReference>
<dbReference type="OrthoDB" id="6500128at2759"/>
<dbReference type="GO" id="GO:0016887">
    <property type="term" value="F:ATP hydrolysis activity"/>
    <property type="evidence" value="ECO:0007669"/>
    <property type="project" value="InterPro"/>
</dbReference>
<comment type="similarity">
    <text evidence="2">Belongs to the ABC transporter superfamily. ABCF family. EF3 subfamily.</text>
</comment>
<dbReference type="SUPFAM" id="SSF52540">
    <property type="entry name" value="P-loop containing nucleoside triphosphate hydrolases"/>
    <property type="match status" value="1"/>
</dbReference>
<dbReference type="Gene3D" id="1.20.1560.10">
    <property type="entry name" value="ABC transporter type 1, transmembrane domain"/>
    <property type="match status" value="1"/>
</dbReference>
<evidence type="ECO:0000259" key="12">
    <source>
        <dbReference type="PROSITE" id="PS50893"/>
    </source>
</evidence>
<dbReference type="InterPro" id="IPR039421">
    <property type="entry name" value="Type_1_exporter"/>
</dbReference>
<keyword evidence="4" id="KW-1003">Cell membrane</keyword>
<dbReference type="SUPFAM" id="SSF90123">
    <property type="entry name" value="ABC transporter transmembrane region"/>
    <property type="match status" value="1"/>
</dbReference>
<dbReference type="FunFam" id="3.40.50.300:FF:000221">
    <property type="entry name" value="Multidrug ABC transporter ATP-binding protein"/>
    <property type="match status" value="1"/>
</dbReference>
<dbReference type="CDD" id="cd18582">
    <property type="entry name" value="ABC_6TM_ATM1_ABCB7"/>
    <property type="match status" value="1"/>
</dbReference>
<evidence type="ECO:0000256" key="9">
    <source>
        <dbReference type="ARBA" id="ARBA00023136"/>
    </source>
</evidence>
<feature type="domain" description="ABC transporter" evidence="12">
    <location>
        <begin position="373"/>
        <end position="624"/>
    </location>
</feature>
<evidence type="ECO:0000256" key="6">
    <source>
        <dbReference type="ARBA" id="ARBA00022741"/>
    </source>
</evidence>
<evidence type="ECO:0000259" key="13">
    <source>
        <dbReference type="PROSITE" id="PS50929"/>
    </source>
</evidence>
<dbReference type="Gene3D" id="3.40.50.300">
    <property type="entry name" value="P-loop containing nucleotide triphosphate hydrolases"/>
    <property type="match status" value="1"/>
</dbReference>
<dbReference type="PROSITE" id="PS00211">
    <property type="entry name" value="ABC_TRANSPORTER_1"/>
    <property type="match status" value="1"/>
</dbReference>
<dbReference type="GO" id="GO:0007165">
    <property type="term" value="P:signal transduction"/>
    <property type="evidence" value="ECO:0007669"/>
    <property type="project" value="InterPro"/>
</dbReference>
<evidence type="ECO:0000256" key="3">
    <source>
        <dbReference type="ARBA" id="ARBA00022448"/>
    </source>
</evidence>
<evidence type="ECO:0000256" key="11">
    <source>
        <dbReference type="SAM" id="Phobius"/>
    </source>
</evidence>
<evidence type="ECO:0000256" key="4">
    <source>
        <dbReference type="ARBA" id="ARBA00022475"/>
    </source>
</evidence>
<feature type="transmembrane region" description="Helical" evidence="11">
    <location>
        <begin position="164"/>
        <end position="185"/>
    </location>
</feature>
<keyword evidence="3" id="KW-0813">Transport</keyword>
<dbReference type="GO" id="GO:0005524">
    <property type="term" value="F:ATP binding"/>
    <property type="evidence" value="ECO:0007669"/>
    <property type="project" value="UniProtKB-KW"/>
</dbReference>
<dbReference type="GO" id="GO:0140359">
    <property type="term" value="F:ABC-type transporter activity"/>
    <property type="evidence" value="ECO:0007669"/>
    <property type="project" value="InterPro"/>
</dbReference>
<evidence type="ECO:0000256" key="10">
    <source>
        <dbReference type="ARBA" id="ARBA00024363"/>
    </source>
</evidence>
<dbReference type="InterPro" id="IPR011527">
    <property type="entry name" value="ABC1_TM_dom"/>
</dbReference>
<dbReference type="InterPro" id="IPR017871">
    <property type="entry name" value="ABC_transporter-like_CS"/>
</dbReference>
<evidence type="ECO:0000313" key="15">
    <source>
        <dbReference type="Proteomes" id="UP000039865"/>
    </source>
</evidence>
<feature type="domain" description="ABC transmembrane type-1" evidence="13">
    <location>
        <begin position="51"/>
        <end position="334"/>
    </location>
</feature>
<dbReference type="InterPro" id="IPR002554">
    <property type="entry name" value="PP2A_B56"/>
</dbReference>
<dbReference type="Pfam" id="PF01603">
    <property type="entry name" value="B56"/>
    <property type="match status" value="1"/>
</dbReference>
<evidence type="ECO:0000256" key="8">
    <source>
        <dbReference type="ARBA" id="ARBA00022989"/>
    </source>
</evidence>
<keyword evidence="15" id="KW-1185">Reference proteome</keyword>
<dbReference type="InterPro" id="IPR003593">
    <property type="entry name" value="AAA+_ATPase"/>
</dbReference>
<dbReference type="GO" id="GO:0000159">
    <property type="term" value="C:protein phosphatase type 2A complex"/>
    <property type="evidence" value="ECO:0007669"/>
    <property type="project" value="InterPro"/>
</dbReference>
<dbReference type="InterPro" id="IPR036640">
    <property type="entry name" value="ABC1_TM_sf"/>
</dbReference>
<dbReference type="PROSITE" id="PS50929">
    <property type="entry name" value="ABC_TM1F"/>
    <property type="match status" value="1"/>
</dbReference>
<gene>
    <name evidence="14" type="primary">Contig13740.g14658</name>
    <name evidence="14" type="ORF">STYLEM_528</name>
</gene>
<dbReference type="InterPro" id="IPR027417">
    <property type="entry name" value="P-loop_NTPase"/>
</dbReference>
<dbReference type="GO" id="GO:0019888">
    <property type="term" value="F:protein phosphatase regulator activity"/>
    <property type="evidence" value="ECO:0007669"/>
    <property type="project" value="InterPro"/>
</dbReference>
<dbReference type="Gene3D" id="1.25.10.10">
    <property type="entry name" value="Leucine-rich Repeat Variant"/>
    <property type="match status" value="1"/>
</dbReference>
<sequence>MKLDRHTNSYLYNYQDQSNRYFSSTQPTKKEINQFLYPLIFNEETKKKLYGSTILLALSKTLAIASPFFLKIAVNAIAEAQKMDFNLACMSIMAYGASRFLSTVFQEIRMNQITQIIQTGLKNLSLTSFNHLHTLDIYYHKISSKNTVFAIVKAVKSVESAMRFALGFFAPVGFEFFLLCGTLYFYCGTPYLVNMLFTLSMYTAFTKWYSSFRQALIRKNKNNEKKSEFYLNESIMNFETVKNYNNEKLETKRYEKLLNKIKDSGYFIQQTLSKLNIGQGLIYSLGLTFNLILSAYDVSQGKLTPGDFVMIQALFLQLSGPISNMGTLFRQIDQSQVDIEDLYFLIQQQPLVKESPNAKPFIFKEGQIELRNIKFKHLLTSVNKEHKKLGQINANQENNQNKYLFDDLSITIKPRTTNAIVGYSGFGKTTLLNIMTRIYDPDQGQVLIDGQDIKDLTFESYRKYISVVPQNGILFNDTILFNLKYGNLDATMEEVVEIAKKCQIHDRILTMEQGYDTQVGDLGSKLSGGERQRILIARALLKKDCEIFLFDEATSNLDSHIERDLTDCLDEMMVNKTVIYCAHRLSSIVNVDNIYVMADGKVAEQGTHWDLIQREGSLYSQMWKDYLREQEVKTEGKVLEVQVNPQDSKVIQPKTLLKLQKEAPSNIQIIKPDQRKEQNQQNIGAMMMGRQKVDFSKIEIQNLPQFKGKIRKFKFSDNCADIDIEKWKLLYVAKLRACFKLADFTDSKKELEFKDQKKDTLIEVIDILEDPDPDEDEPHLEEAWPHLQLVYELLLKFVMTTFIPSSVIAASISSSFIKQMLDLFDSEDPRERDYLKTILHRIYGKFMPLRTPIRQQVMNLLLKVTYEHENHNGLTELLEILSSIVSGYTVPLKPEHQEFFMRVMVPLHKVKQLSNFNTQLQLCIKNFLEKDNTLSVPLIKGLIKIWPITNPAKEVIFLNEIEEIMDTHPTVTQQKFSDFGPKLLKRMIKTSQSMHYQAAERALLQLNSDTIQKLVKQNKAIAYPLVVKSLLQGSQQSHWNQTVTTITYTVIRSYMEMDPEGFDQLQKIATSEDKTKQARSKEIEGRWSRLEQKVGVLSN</sequence>
<dbReference type="Proteomes" id="UP000039865">
    <property type="component" value="Unassembled WGS sequence"/>
</dbReference>
<dbReference type="InterPro" id="IPR011989">
    <property type="entry name" value="ARM-like"/>
</dbReference>
<keyword evidence="9 11" id="KW-0472">Membrane</keyword>
<dbReference type="AlphaFoldDB" id="A0A077ZSY5"/>
<dbReference type="InterPro" id="IPR016024">
    <property type="entry name" value="ARM-type_fold"/>
</dbReference>
<reference evidence="14 15" key="1">
    <citation type="submission" date="2014-06" db="EMBL/GenBank/DDBJ databases">
        <authorList>
            <person name="Swart Estienne"/>
        </authorList>
    </citation>
    <scope>NUCLEOTIDE SEQUENCE [LARGE SCALE GENOMIC DNA]</scope>
    <source>
        <strain evidence="14 15">130c</strain>
    </source>
</reference>
<protein>
    <submittedName>
        <fullName evidence="14">Metal abc transporter permease</fullName>
    </submittedName>
</protein>
<keyword evidence="6" id="KW-0547">Nucleotide-binding</keyword>
<dbReference type="InterPro" id="IPR003439">
    <property type="entry name" value="ABC_transporter-like_ATP-bd"/>
</dbReference>
<dbReference type="Pfam" id="PF00005">
    <property type="entry name" value="ABC_tran"/>
    <property type="match status" value="1"/>
</dbReference>
<proteinExistence type="inferred from homology"/>
<dbReference type="InParanoid" id="A0A077ZSY5"/>
<evidence type="ECO:0000256" key="2">
    <source>
        <dbReference type="ARBA" id="ARBA00011054"/>
    </source>
</evidence>
<comment type="similarity">
    <text evidence="10">Belongs to the ABC transporter superfamily. ABCB family. Heavy Metal importer (TC 3.A.1.210) subfamily.</text>
</comment>
<evidence type="ECO:0000256" key="1">
    <source>
        <dbReference type="ARBA" id="ARBA00004651"/>
    </source>
</evidence>
<dbReference type="PANTHER" id="PTHR24221:SF654">
    <property type="entry name" value="ATP-BINDING CASSETTE SUB-FAMILY B MEMBER 6"/>
    <property type="match status" value="1"/>
</dbReference>